<dbReference type="Pfam" id="PF01138">
    <property type="entry name" value="RNase_PH"/>
    <property type="match status" value="2"/>
</dbReference>
<dbReference type="InterPro" id="IPR015848">
    <property type="entry name" value="PNPase_PH_RNA-bd_bac/org-type"/>
</dbReference>
<dbReference type="EC" id="2.7.7.8" evidence="9"/>
<dbReference type="PIRSF" id="PIRSF005499">
    <property type="entry name" value="PNPase"/>
    <property type="match status" value="1"/>
</dbReference>
<comment type="subcellular location">
    <subcellularLocation>
        <location evidence="1 9">Cytoplasm</location>
    </subcellularLocation>
</comment>
<comment type="similarity">
    <text evidence="2 9">Belongs to the polyribonucleotide nucleotidyltransferase family.</text>
</comment>
<dbReference type="Pfam" id="PF00013">
    <property type="entry name" value="KH_1"/>
    <property type="match status" value="1"/>
</dbReference>
<evidence type="ECO:0000256" key="9">
    <source>
        <dbReference type="HAMAP-Rule" id="MF_01595"/>
    </source>
</evidence>
<dbReference type="InterPro" id="IPR012340">
    <property type="entry name" value="NA-bd_OB-fold"/>
</dbReference>
<dbReference type="GO" id="GO:0006402">
    <property type="term" value="P:mRNA catabolic process"/>
    <property type="evidence" value="ECO:0007669"/>
    <property type="project" value="UniProtKB-UniRule"/>
</dbReference>
<keyword evidence="8 9" id="KW-0694">RNA-binding</keyword>
<dbReference type="FunFam" id="2.40.50.140:FF:000023">
    <property type="entry name" value="Polyribonucleotide nucleotidyltransferase"/>
    <property type="match status" value="1"/>
</dbReference>
<evidence type="ECO:0000256" key="8">
    <source>
        <dbReference type="ARBA" id="ARBA00022884"/>
    </source>
</evidence>
<dbReference type="SUPFAM" id="SSF54211">
    <property type="entry name" value="Ribosomal protein S5 domain 2-like"/>
    <property type="match status" value="2"/>
</dbReference>
<dbReference type="InterPro" id="IPR015847">
    <property type="entry name" value="ExoRNase_PH_dom2"/>
</dbReference>
<evidence type="ECO:0000256" key="1">
    <source>
        <dbReference type="ARBA" id="ARBA00004496"/>
    </source>
</evidence>
<comment type="cofactor">
    <cofactor evidence="9">
        <name>Mg(2+)</name>
        <dbReference type="ChEBI" id="CHEBI:18420"/>
    </cofactor>
</comment>
<feature type="binding site" evidence="9">
    <location>
        <position position="490"/>
    </location>
    <ligand>
        <name>Mg(2+)</name>
        <dbReference type="ChEBI" id="CHEBI:18420"/>
    </ligand>
</feature>
<reference evidence="11" key="1">
    <citation type="submission" date="2018-01" db="EMBL/GenBank/DDBJ databases">
        <authorList>
            <person name="Regsiter A."/>
            <person name="William W."/>
        </authorList>
    </citation>
    <scope>NUCLEOTIDE SEQUENCE</scope>
    <source>
        <strain evidence="11">TRIP AH-1</strain>
    </source>
</reference>
<dbReference type="FunFam" id="3.30.230.70:FF:000001">
    <property type="entry name" value="Polyribonucleotide nucleotidyltransferase"/>
    <property type="match status" value="1"/>
</dbReference>
<dbReference type="GO" id="GO:0006396">
    <property type="term" value="P:RNA processing"/>
    <property type="evidence" value="ECO:0007669"/>
    <property type="project" value="InterPro"/>
</dbReference>
<dbReference type="PROSITE" id="PS50126">
    <property type="entry name" value="S1"/>
    <property type="match status" value="1"/>
</dbReference>
<dbReference type="InterPro" id="IPR012162">
    <property type="entry name" value="PNPase"/>
</dbReference>
<organism evidence="11">
    <name type="scientific">uncultured Desulfobacterium sp</name>
    <dbReference type="NCBI Taxonomy" id="201089"/>
    <lineage>
        <taxon>Bacteria</taxon>
        <taxon>Pseudomonadati</taxon>
        <taxon>Thermodesulfobacteriota</taxon>
        <taxon>Desulfobacteria</taxon>
        <taxon>Desulfobacterales</taxon>
        <taxon>Desulfobacteriaceae</taxon>
        <taxon>Desulfobacterium</taxon>
        <taxon>environmental samples</taxon>
    </lineage>
</organism>
<dbReference type="CDD" id="cd11364">
    <property type="entry name" value="RNase_PH_PNPase_2"/>
    <property type="match status" value="1"/>
</dbReference>
<dbReference type="Gene3D" id="2.40.50.140">
    <property type="entry name" value="Nucleic acid-binding proteins"/>
    <property type="match status" value="1"/>
</dbReference>
<dbReference type="PROSITE" id="PS50084">
    <property type="entry name" value="KH_TYPE_1"/>
    <property type="match status" value="1"/>
</dbReference>
<dbReference type="InterPro" id="IPR020568">
    <property type="entry name" value="Ribosomal_Su5_D2-typ_SF"/>
</dbReference>
<feature type="binding site" evidence="9">
    <location>
        <position position="484"/>
    </location>
    <ligand>
        <name>Mg(2+)</name>
        <dbReference type="ChEBI" id="CHEBI:18420"/>
    </ligand>
</feature>
<dbReference type="InterPro" id="IPR036345">
    <property type="entry name" value="ExoRNase_PH_dom2_sf"/>
</dbReference>
<gene>
    <name evidence="9 11" type="primary">pnp</name>
    <name evidence="11" type="ORF">PITCH_A390033</name>
</gene>
<dbReference type="SUPFAM" id="SSF54791">
    <property type="entry name" value="Eukaryotic type KH-domain (KH-domain type I)"/>
    <property type="match status" value="1"/>
</dbReference>
<comment type="function">
    <text evidence="9">Involved in mRNA degradation. Catalyzes the phosphorolysis of single-stranded polyribonucleotides processively in the 3'- to 5'-direction.</text>
</comment>
<evidence type="ECO:0000313" key="11">
    <source>
        <dbReference type="EMBL" id="SPD74936.1"/>
    </source>
</evidence>
<dbReference type="GO" id="GO:0003723">
    <property type="term" value="F:RNA binding"/>
    <property type="evidence" value="ECO:0007669"/>
    <property type="project" value="UniProtKB-UniRule"/>
</dbReference>
<dbReference type="InterPro" id="IPR001247">
    <property type="entry name" value="ExoRNase_PH_dom1"/>
</dbReference>
<name>A0A445MZN1_9BACT</name>
<dbReference type="Gene3D" id="3.30.1370.10">
    <property type="entry name" value="K Homology domain, type 1"/>
    <property type="match status" value="1"/>
</dbReference>
<protein>
    <recommendedName>
        <fullName evidence="9">Polyribonucleotide nucleotidyltransferase</fullName>
        <ecNumber evidence="9">2.7.7.8</ecNumber>
    </recommendedName>
    <alternativeName>
        <fullName evidence="9">Polynucleotide phosphorylase</fullName>
        <shortName evidence="9">PNPase</shortName>
    </alternativeName>
</protein>
<dbReference type="GO" id="GO:0004654">
    <property type="term" value="F:polyribonucleotide nucleotidyltransferase activity"/>
    <property type="evidence" value="ECO:0007669"/>
    <property type="project" value="UniProtKB-UniRule"/>
</dbReference>
<keyword evidence="5 9" id="KW-0548">Nucleotidyltransferase</keyword>
<dbReference type="SMART" id="SM00322">
    <property type="entry name" value="KH"/>
    <property type="match status" value="1"/>
</dbReference>
<dbReference type="PANTHER" id="PTHR11252:SF0">
    <property type="entry name" value="POLYRIBONUCLEOTIDE NUCLEOTIDYLTRANSFERASE 1, MITOCHONDRIAL"/>
    <property type="match status" value="1"/>
</dbReference>
<dbReference type="InterPro" id="IPR036612">
    <property type="entry name" value="KH_dom_type_1_sf"/>
</dbReference>
<dbReference type="NCBIfam" id="TIGR03591">
    <property type="entry name" value="polynuc_phos"/>
    <property type="match status" value="1"/>
</dbReference>
<dbReference type="CDD" id="cd04472">
    <property type="entry name" value="S1_PNPase"/>
    <property type="match status" value="1"/>
</dbReference>
<dbReference type="FunFam" id="3.30.230.70:FF:000002">
    <property type="entry name" value="Polyribonucleotide nucleotidyltransferase"/>
    <property type="match status" value="1"/>
</dbReference>
<evidence type="ECO:0000256" key="4">
    <source>
        <dbReference type="ARBA" id="ARBA00022679"/>
    </source>
</evidence>
<keyword evidence="6 9" id="KW-0479">Metal-binding</keyword>
<dbReference type="CDD" id="cd02393">
    <property type="entry name" value="KH-I_PNPase"/>
    <property type="match status" value="1"/>
</dbReference>
<evidence type="ECO:0000256" key="6">
    <source>
        <dbReference type="ARBA" id="ARBA00022723"/>
    </source>
</evidence>
<dbReference type="GO" id="GO:0000175">
    <property type="term" value="F:3'-5'-RNA exonuclease activity"/>
    <property type="evidence" value="ECO:0007669"/>
    <property type="project" value="TreeGrafter"/>
</dbReference>
<dbReference type="PANTHER" id="PTHR11252">
    <property type="entry name" value="POLYRIBONUCLEOTIDE NUCLEOTIDYLTRANSFERASE"/>
    <property type="match status" value="1"/>
</dbReference>
<dbReference type="SUPFAM" id="SSF55666">
    <property type="entry name" value="Ribonuclease PH domain 2-like"/>
    <property type="match status" value="2"/>
</dbReference>
<dbReference type="InterPro" id="IPR004087">
    <property type="entry name" value="KH_dom"/>
</dbReference>
<sequence>MIKSCSININGETLVVETGRIAKQASGSVTVTFGETVVLVTAVATDEVREGIDFLPLTVEYQEMSYAGGRIPGNFFRRDMGRPSEGETLISRLIDRPLRPLFPDNYHYETQIIASVLSTDKENEADVMAMLGASAALEVSDIPFLGPVAGVRVGRVNGQFVTNPTISQQKESDIDLIVACNRAGIVMVEGGSSFVTEADMIEAIFYGQEAARPMLEMQEELKRAVGKPKRIIPAKITDESMLAKVAEVASPLLSEVITVSDKLQRQKKAKDVGNAVVAALSETFEAPESEVIEAVHDLEKKMVRRMILDEGKRIDGRSFTDVRPIECLVGILPRVHGSALFTRGETQTIVLTTLGTERDEQRMDTIYGEQFRSFILHYNFPPYSVGEVKKLGGPGRREIGHGALARRALVPVMPEKEKFLYSVRVVSEVLESNGSSSMASVCGGTLSLMDAGVPIKEAVAGVAMGLVSEGDKVVVLTDIIGDEDHYGDMDFKVTGTESGITALQMDIKINGITRQIMQKALDQAREGRIHILSEMNKAIAKPRGEISEYAPIITTIKIKPEKVRILIGPGGKTIREITSTTEARLDVEDDGTVNVSGTDKTIVDNAIRMINELLQEAEVGKLYMGKVVKIMDFGAFVEIFPGTDGLLHISQLDKERVNKVTDILKEGDEVLVKVLEVDDNGKIRLSRKAALGETL</sequence>
<dbReference type="InterPro" id="IPR004088">
    <property type="entry name" value="KH_dom_type_1"/>
</dbReference>
<dbReference type="NCBIfam" id="NF008805">
    <property type="entry name" value="PRK11824.1"/>
    <property type="match status" value="1"/>
</dbReference>
<feature type="domain" description="S1 motif" evidence="10">
    <location>
        <begin position="620"/>
        <end position="688"/>
    </location>
</feature>
<accession>A0A445MZN1</accession>
<dbReference type="SUPFAM" id="SSF46915">
    <property type="entry name" value="Polynucleotide phosphorylase/guanosine pentaphosphate synthase (PNPase/GPSI), domain 3"/>
    <property type="match status" value="1"/>
</dbReference>
<keyword evidence="4 9" id="KW-0808">Transferase</keyword>
<dbReference type="InterPro" id="IPR027408">
    <property type="entry name" value="PNPase/RNase_PH_dom_sf"/>
</dbReference>
<dbReference type="Gene3D" id="3.30.230.70">
    <property type="entry name" value="GHMP Kinase, N-terminal domain"/>
    <property type="match status" value="2"/>
</dbReference>
<proteinExistence type="inferred from homology"/>
<dbReference type="Pfam" id="PF00575">
    <property type="entry name" value="S1"/>
    <property type="match status" value="1"/>
</dbReference>
<dbReference type="GO" id="GO:0005829">
    <property type="term" value="C:cytosol"/>
    <property type="evidence" value="ECO:0007669"/>
    <property type="project" value="TreeGrafter"/>
</dbReference>
<dbReference type="FunFam" id="3.30.1370.10:FF:000001">
    <property type="entry name" value="Polyribonucleotide nucleotidyltransferase"/>
    <property type="match status" value="1"/>
</dbReference>
<dbReference type="EMBL" id="OJIN01000180">
    <property type="protein sequence ID" value="SPD74936.1"/>
    <property type="molecule type" value="Genomic_DNA"/>
</dbReference>
<dbReference type="AlphaFoldDB" id="A0A445MZN1"/>
<dbReference type="InterPro" id="IPR036456">
    <property type="entry name" value="PNPase_PH_RNA-bd_sf"/>
</dbReference>
<dbReference type="GO" id="GO:0000287">
    <property type="term" value="F:magnesium ion binding"/>
    <property type="evidence" value="ECO:0007669"/>
    <property type="project" value="UniProtKB-UniRule"/>
</dbReference>
<keyword evidence="7 9" id="KW-0460">Magnesium</keyword>
<dbReference type="CDD" id="cd11363">
    <property type="entry name" value="RNase_PH_PNPase_1"/>
    <property type="match status" value="1"/>
</dbReference>
<comment type="catalytic activity">
    <reaction evidence="9">
        <text>RNA(n+1) + phosphate = RNA(n) + a ribonucleoside 5'-diphosphate</text>
        <dbReference type="Rhea" id="RHEA:22096"/>
        <dbReference type="Rhea" id="RHEA-COMP:14527"/>
        <dbReference type="Rhea" id="RHEA-COMP:17342"/>
        <dbReference type="ChEBI" id="CHEBI:43474"/>
        <dbReference type="ChEBI" id="CHEBI:57930"/>
        <dbReference type="ChEBI" id="CHEBI:140395"/>
        <dbReference type="EC" id="2.7.7.8"/>
    </reaction>
</comment>
<dbReference type="InterPro" id="IPR003029">
    <property type="entry name" value="S1_domain"/>
</dbReference>
<evidence type="ECO:0000256" key="5">
    <source>
        <dbReference type="ARBA" id="ARBA00022695"/>
    </source>
</evidence>
<evidence type="ECO:0000256" key="3">
    <source>
        <dbReference type="ARBA" id="ARBA00022490"/>
    </source>
</evidence>
<dbReference type="SMART" id="SM00316">
    <property type="entry name" value="S1"/>
    <property type="match status" value="1"/>
</dbReference>
<dbReference type="Pfam" id="PF03725">
    <property type="entry name" value="RNase_PH_C"/>
    <property type="match status" value="2"/>
</dbReference>
<evidence type="ECO:0000256" key="2">
    <source>
        <dbReference type="ARBA" id="ARBA00007404"/>
    </source>
</evidence>
<keyword evidence="3 9" id="KW-0963">Cytoplasm</keyword>
<evidence type="ECO:0000256" key="7">
    <source>
        <dbReference type="ARBA" id="ARBA00022842"/>
    </source>
</evidence>
<evidence type="ECO:0000259" key="10">
    <source>
        <dbReference type="PROSITE" id="PS50126"/>
    </source>
</evidence>
<dbReference type="Pfam" id="PF03726">
    <property type="entry name" value="PNPase"/>
    <property type="match status" value="1"/>
</dbReference>
<dbReference type="HAMAP" id="MF_01595">
    <property type="entry name" value="PNPase"/>
    <property type="match status" value="1"/>
</dbReference>
<dbReference type="SUPFAM" id="SSF50249">
    <property type="entry name" value="Nucleic acid-binding proteins"/>
    <property type="match status" value="1"/>
</dbReference>